<reference evidence="2" key="1">
    <citation type="journal article" date="2019" name="Int. J. Syst. Evol. Microbiol.">
        <title>The Global Catalogue of Microorganisms (GCM) 10K type strain sequencing project: providing services to taxonomists for standard genome sequencing and annotation.</title>
        <authorList>
            <consortium name="The Broad Institute Genomics Platform"/>
            <consortium name="The Broad Institute Genome Sequencing Center for Infectious Disease"/>
            <person name="Wu L."/>
            <person name="Ma J."/>
        </authorList>
    </citation>
    <scope>NUCLEOTIDE SEQUENCE [LARGE SCALE GENOMIC DNA]</scope>
    <source>
        <strain evidence="2">JCM 31486</strain>
    </source>
</reference>
<proteinExistence type="predicted"/>
<accession>A0ABW3MHP8</accession>
<dbReference type="SUPFAM" id="SSF50129">
    <property type="entry name" value="GroES-like"/>
    <property type="match status" value="1"/>
</dbReference>
<gene>
    <name evidence="1" type="ORF">ACFQ1S_33905</name>
</gene>
<comment type="caution">
    <text evidence="1">The sequence shown here is derived from an EMBL/GenBank/DDBJ whole genome shotgun (WGS) entry which is preliminary data.</text>
</comment>
<sequence length="71" mass="8140">MRAAVVRTFNGPIEIVDVPVPSPGPGQVLVKVVPEVNRRKRVHRHTRTWLRSVLVLLPCGRQQMFKYRALI</sequence>
<organism evidence="1 2">
    <name type="scientific">Kibdelosporangium lantanae</name>
    <dbReference type="NCBI Taxonomy" id="1497396"/>
    <lineage>
        <taxon>Bacteria</taxon>
        <taxon>Bacillati</taxon>
        <taxon>Actinomycetota</taxon>
        <taxon>Actinomycetes</taxon>
        <taxon>Pseudonocardiales</taxon>
        <taxon>Pseudonocardiaceae</taxon>
        <taxon>Kibdelosporangium</taxon>
    </lineage>
</organism>
<dbReference type="Gene3D" id="3.90.180.10">
    <property type="entry name" value="Medium-chain alcohol dehydrogenases, catalytic domain"/>
    <property type="match status" value="1"/>
</dbReference>
<dbReference type="InterPro" id="IPR011032">
    <property type="entry name" value="GroES-like_sf"/>
</dbReference>
<evidence type="ECO:0000313" key="1">
    <source>
        <dbReference type="EMBL" id="MFD1050166.1"/>
    </source>
</evidence>
<dbReference type="EMBL" id="JBHTIS010002653">
    <property type="protein sequence ID" value="MFD1050166.1"/>
    <property type="molecule type" value="Genomic_DNA"/>
</dbReference>
<keyword evidence="2" id="KW-1185">Reference proteome</keyword>
<dbReference type="Proteomes" id="UP001597045">
    <property type="component" value="Unassembled WGS sequence"/>
</dbReference>
<feature type="non-terminal residue" evidence="1">
    <location>
        <position position="71"/>
    </location>
</feature>
<evidence type="ECO:0000313" key="2">
    <source>
        <dbReference type="Proteomes" id="UP001597045"/>
    </source>
</evidence>
<protein>
    <submittedName>
        <fullName evidence="1">Uncharacterized protein</fullName>
    </submittedName>
</protein>
<name>A0ABW3MHP8_9PSEU</name>